<protein>
    <submittedName>
        <fullName evidence="2">Uncharacterized protein</fullName>
    </submittedName>
</protein>
<organism evidence="2 3">
    <name type="scientific">Caligus rogercresseyi</name>
    <name type="common">Sea louse</name>
    <dbReference type="NCBI Taxonomy" id="217165"/>
    <lineage>
        <taxon>Eukaryota</taxon>
        <taxon>Metazoa</taxon>
        <taxon>Ecdysozoa</taxon>
        <taxon>Arthropoda</taxon>
        <taxon>Crustacea</taxon>
        <taxon>Multicrustacea</taxon>
        <taxon>Hexanauplia</taxon>
        <taxon>Copepoda</taxon>
        <taxon>Siphonostomatoida</taxon>
        <taxon>Caligidae</taxon>
        <taxon>Caligus</taxon>
    </lineage>
</organism>
<dbReference type="EMBL" id="CP045903">
    <property type="protein sequence ID" value="QQP39500.1"/>
    <property type="molecule type" value="Genomic_DNA"/>
</dbReference>
<keyword evidence="1" id="KW-0812">Transmembrane</keyword>
<name>A0A7T8GX57_CALRO</name>
<dbReference type="OrthoDB" id="2131567at2759"/>
<dbReference type="AlphaFoldDB" id="A0A7T8GX57"/>
<accession>A0A7T8GX57</accession>
<proteinExistence type="predicted"/>
<keyword evidence="1" id="KW-1133">Transmembrane helix</keyword>
<dbReference type="Proteomes" id="UP000595437">
    <property type="component" value="Chromosome 14"/>
</dbReference>
<keyword evidence="1" id="KW-0472">Membrane</keyword>
<keyword evidence="3" id="KW-1185">Reference proteome</keyword>
<sequence length="49" mass="5602">MQDVIVRIWDFFEDFNVGTVLRFLKDNLVGTIVLLSLLFWIPVSCSSPG</sequence>
<evidence type="ECO:0000313" key="3">
    <source>
        <dbReference type="Proteomes" id="UP000595437"/>
    </source>
</evidence>
<feature type="transmembrane region" description="Helical" evidence="1">
    <location>
        <begin position="28"/>
        <end position="45"/>
    </location>
</feature>
<reference evidence="3" key="1">
    <citation type="submission" date="2021-01" db="EMBL/GenBank/DDBJ databases">
        <title>Caligus Genome Assembly.</title>
        <authorList>
            <person name="Gallardo-Escarate C."/>
        </authorList>
    </citation>
    <scope>NUCLEOTIDE SEQUENCE [LARGE SCALE GENOMIC DNA]</scope>
</reference>
<evidence type="ECO:0000313" key="2">
    <source>
        <dbReference type="EMBL" id="QQP39500.1"/>
    </source>
</evidence>
<evidence type="ECO:0000256" key="1">
    <source>
        <dbReference type="SAM" id="Phobius"/>
    </source>
</evidence>
<gene>
    <name evidence="2" type="ORF">FKW44_020397</name>
</gene>